<keyword evidence="1" id="KW-0812">Transmembrane</keyword>
<dbReference type="Proteomes" id="UP000007967">
    <property type="component" value="Chromosome"/>
</dbReference>
<keyword evidence="3" id="KW-1185">Reference proteome</keyword>
<evidence type="ECO:0000256" key="1">
    <source>
        <dbReference type="SAM" id="Phobius"/>
    </source>
</evidence>
<reference evidence="2 3" key="2">
    <citation type="journal article" date="2010" name="Stand. Genomic Sci.">
        <title>Complete genome sequence of Kribbella flavida type strain (IFO 14399).</title>
        <authorList>
            <person name="Pukall R."/>
            <person name="Lapidus A."/>
            <person name="Glavina Del Rio T."/>
            <person name="Copeland A."/>
            <person name="Tice H."/>
            <person name="Cheng J.-F."/>
            <person name="Lucas S."/>
            <person name="Chen F."/>
            <person name="Nolan M."/>
            <person name="LaButti K."/>
            <person name="Pati A."/>
            <person name="Ivanova N."/>
            <person name="Mavrommatis K."/>
            <person name="Mikhailova N."/>
            <person name="Pitluck S."/>
            <person name="Bruce D."/>
            <person name="Goodwin L."/>
            <person name="Land M."/>
            <person name="Hauser L."/>
            <person name="Chang Y.-J."/>
            <person name="Jeffries C.D."/>
            <person name="Chen A."/>
            <person name="Palaniappan K."/>
            <person name="Chain P."/>
            <person name="Rohde M."/>
            <person name="Goeker M."/>
            <person name="Bristow J."/>
            <person name="Eisen J.A."/>
            <person name="Markowitz V."/>
            <person name="Hugenholtz P."/>
            <person name="Kyrpides N.C."/>
            <person name="Klenk H.-P."/>
            <person name="Brettin T."/>
        </authorList>
    </citation>
    <scope>NUCLEOTIDE SEQUENCE [LARGE SCALE GENOMIC DNA]</scope>
    <source>
        <strain evidence="3">DSM 17836 / JCM 10339 / NBRC 14399</strain>
    </source>
</reference>
<gene>
    <name evidence="2" type="ordered locus">Kfla_4648</name>
</gene>
<dbReference type="EMBL" id="CP001736">
    <property type="protein sequence ID" value="ADB33666.1"/>
    <property type="molecule type" value="Genomic_DNA"/>
</dbReference>
<evidence type="ECO:0000313" key="3">
    <source>
        <dbReference type="Proteomes" id="UP000007967"/>
    </source>
</evidence>
<sequence length="140" mass="13607">MGVGVGVDGFFVGVALGLVLGDALGLVLGVALGLVLGVEVAGALGVVLGVAVGVALGVADGVSADGVLAGLVVVLREADESGSSAATSLHPLSTTTPSTTAPAISWRRCLTMSPFPAVSALQTRAIRGGSLAVHRLPAER</sequence>
<evidence type="ECO:0000313" key="2">
    <source>
        <dbReference type="EMBL" id="ADB33666.1"/>
    </source>
</evidence>
<feature type="transmembrane region" description="Helical" evidence="1">
    <location>
        <begin position="40"/>
        <end position="59"/>
    </location>
</feature>
<dbReference type="KEGG" id="kfl:Kfla_4648"/>
<name>D2PY60_KRIFD</name>
<accession>D2PY60</accession>
<keyword evidence="1" id="KW-0472">Membrane</keyword>
<protein>
    <recommendedName>
        <fullName evidence="4">Glycine zipper domain-containing protein</fullName>
    </recommendedName>
</protein>
<dbReference type="STRING" id="479435.Kfla_4648"/>
<dbReference type="AlphaFoldDB" id="D2PY60"/>
<evidence type="ECO:0008006" key="4">
    <source>
        <dbReference type="Google" id="ProtNLM"/>
    </source>
</evidence>
<dbReference type="HOGENOM" id="CLU_1832533_0_0_11"/>
<keyword evidence="1" id="KW-1133">Transmembrane helix</keyword>
<organism evidence="2 3">
    <name type="scientific">Kribbella flavida (strain DSM 17836 / JCM 10339 / NBRC 14399)</name>
    <dbReference type="NCBI Taxonomy" id="479435"/>
    <lineage>
        <taxon>Bacteria</taxon>
        <taxon>Bacillati</taxon>
        <taxon>Actinomycetota</taxon>
        <taxon>Actinomycetes</taxon>
        <taxon>Propionibacteriales</taxon>
        <taxon>Kribbellaceae</taxon>
        <taxon>Kribbella</taxon>
    </lineage>
</organism>
<feature type="transmembrane region" description="Helical" evidence="1">
    <location>
        <begin position="12"/>
        <end position="34"/>
    </location>
</feature>
<reference evidence="3" key="1">
    <citation type="submission" date="2009-09" db="EMBL/GenBank/DDBJ databases">
        <title>The complete genome of Kribbella flavida DSM 17836.</title>
        <authorList>
            <consortium name="US DOE Joint Genome Institute (JGI-PGF)"/>
            <person name="Lucas S."/>
            <person name="Copeland A."/>
            <person name="Lapidus A."/>
            <person name="Glavina del Rio T."/>
            <person name="Dalin E."/>
            <person name="Tice H."/>
            <person name="Bruce D."/>
            <person name="Goodwin L."/>
            <person name="Pitluck S."/>
            <person name="Kyrpides N."/>
            <person name="Mavromatis K."/>
            <person name="Ivanova N."/>
            <person name="Saunders E."/>
            <person name="Brettin T."/>
            <person name="Detter J.C."/>
            <person name="Han C."/>
            <person name="Larimer F."/>
            <person name="Land M."/>
            <person name="Hauser L."/>
            <person name="Markowitz V."/>
            <person name="Cheng J.-F."/>
            <person name="Hugenholtz P."/>
            <person name="Woyke T."/>
            <person name="Wu D."/>
            <person name="Pukall R."/>
            <person name="Klenk H.-P."/>
            <person name="Eisen J.A."/>
        </authorList>
    </citation>
    <scope>NUCLEOTIDE SEQUENCE [LARGE SCALE GENOMIC DNA]</scope>
    <source>
        <strain evidence="3">DSM 17836 / JCM 10339 / NBRC 14399</strain>
    </source>
</reference>
<proteinExistence type="predicted"/>